<dbReference type="AlphaFoldDB" id="A0A540KA62"/>
<dbReference type="Proteomes" id="UP000315295">
    <property type="component" value="Unassembled WGS sequence"/>
</dbReference>
<protein>
    <submittedName>
        <fullName evidence="1">Uncharacterized protein</fullName>
    </submittedName>
</protein>
<proteinExistence type="predicted"/>
<sequence length="87" mass="9438">MSSIVALKDNSTTCKNTSLRKEGEYIGICSAWTRVGGALSLARAVRGCYLVAARAATHGGTRGPSLGFSMCRTQIHRPFFKIRTFLN</sequence>
<keyword evidence="2" id="KW-1185">Reference proteome</keyword>
<name>A0A540KA62_MALBA</name>
<dbReference type="EMBL" id="VIEB01001613">
    <property type="protein sequence ID" value="TQD71103.1"/>
    <property type="molecule type" value="Genomic_DNA"/>
</dbReference>
<organism evidence="1 2">
    <name type="scientific">Malus baccata</name>
    <name type="common">Siberian crab apple</name>
    <name type="synonym">Pyrus baccata</name>
    <dbReference type="NCBI Taxonomy" id="106549"/>
    <lineage>
        <taxon>Eukaryota</taxon>
        <taxon>Viridiplantae</taxon>
        <taxon>Streptophyta</taxon>
        <taxon>Embryophyta</taxon>
        <taxon>Tracheophyta</taxon>
        <taxon>Spermatophyta</taxon>
        <taxon>Magnoliopsida</taxon>
        <taxon>eudicotyledons</taxon>
        <taxon>Gunneridae</taxon>
        <taxon>Pentapetalae</taxon>
        <taxon>rosids</taxon>
        <taxon>fabids</taxon>
        <taxon>Rosales</taxon>
        <taxon>Rosaceae</taxon>
        <taxon>Amygdaloideae</taxon>
        <taxon>Maleae</taxon>
        <taxon>Malus</taxon>
    </lineage>
</organism>
<accession>A0A540KA62</accession>
<evidence type="ECO:0000313" key="2">
    <source>
        <dbReference type="Proteomes" id="UP000315295"/>
    </source>
</evidence>
<comment type="caution">
    <text evidence="1">The sequence shown here is derived from an EMBL/GenBank/DDBJ whole genome shotgun (WGS) entry which is preliminary data.</text>
</comment>
<gene>
    <name evidence="1" type="ORF">C1H46_043361</name>
</gene>
<evidence type="ECO:0000313" key="1">
    <source>
        <dbReference type="EMBL" id="TQD71103.1"/>
    </source>
</evidence>
<reference evidence="1 2" key="1">
    <citation type="journal article" date="2019" name="G3 (Bethesda)">
        <title>Sequencing of a Wild Apple (Malus baccata) Genome Unravels the Differences Between Cultivated and Wild Apple Species Regarding Disease Resistance and Cold Tolerance.</title>
        <authorList>
            <person name="Chen X."/>
        </authorList>
    </citation>
    <scope>NUCLEOTIDE SEQUENCE [LARGE SCALE GENOMIC DNA]</scope>
    <source>
        <strain evidence="2">cv. Shandingzi</strain>
        <tissue evidence="1">Leaves</tissue>
    </source>
</reference>